<sequence length="415" mass="47393">MQNKNRLINSNVRFYFLLIAILLFGFFIRIIDIEINPPGLFSDEASIGYNAYSILKKGIDEHGRSFPIFFEAFGDYRTPIPIYSQIPAIGLFGLNIFSIRLTSVIFSLINIILITLIAKNLTNSNNAGIIAGLFMAIIPWSVHMSRWGMEQIYLPTVLSAAIYVFLLGLKKPILFIPAFILLGLTTYTYLPSLLLIPFLLIFITLYLLINKSFLGKRKYVIFGLFFFIAICLPIIGAYRNNTLLTRWQSVQEPNLTYSEKVKKMAFTYASHFMPDFLFLKGDSFMPGHFITRHSVKGYGELYLFQAPLIVIGLIYIFLRRRNFGNIIMLLLFFLYPLGSVFAHEGAVATRSIAGIVPLVYFSSLGGYILMNKIGRLFGLPAKKIILLLIVSVSFIFTFNYLNDFYRQYPMYSADF</sequence>
<evidence type="ECO:0000256" key="5">
    <source>
        <dbReference type="ARBA" id="ARBA00022692"/>
    </source>
</evidence>
<feature type="transmembrane region" description="Helical" evidence="8">
    <location>
        <begin position="348"/>
        <end position="369"/>
    </location>
</feature>
<feature type="transmembrane region" description="Helical" evidence="8">
    <location>
        <begin position="127"/>
        <end position="145"/>
    </location>
</feature>
<dbReference type="InterPro" id="IPR050297">
    <property type="entry name" value="LipidA_mod_glycosyltrf_83"/>
</dbReference>
<evidence type="ECO:0000256" key="7">
    <source>
        <dbReference type="ARBA" id="ARBA00023136"/>
    </source>
</evidence>
<keyword evidence="2" id="KW-1003">Cell membrane</keyword>
<dbReference type="PANTHER" id="PTHR33908:SF3">
    <property type="entry name" value="UNDECAPRENYL PHOSPHATE-ALPHA-4-AMINO-4-DEOXY-L-ARABINOSE ARABINOSYL TRANSFERASE"/>
    <property type="match status" value="1"/>
</dbReference>
<protein>
    <recommendedName>
        <fullName evidence="9">Glycosyltransferase RgtA/B/C/D-like domain-containing protein</fullName>
    </recommendedName>
</protein>
<feature type="transmembrane region" description="Helical" evidence="8">
    <location>
        <begin position="104"/>
        <end position="121"/>
    </location>
</feature>
<feature type="transmembrane region" description="Helical" evidence="8">
    <location>
        <begin position="301"/>
        <end position="318"/>
    </location>
</feature>
<feature type="transmembrane region" description="Helical" evidence="8">
    <location>
        <begin position="381"/>
        <end position="401"/>
    </location>
</feature>
<keyword evidence="4" id="KW-0808">Transferase</keyword>
<comment type="subcellular location">
    <subcellularLocation>
        <location evidence="1">Cell membrane</location>
        <topology evidence="1">Multi-pass membrane protein</topology>
    </subcellularLocation>
</comment>
<dbReference type="AlphaFoldDB" id="A0A0G0HBZ6"/>
<evidence type="ECO:0000256" key="4">
    <source>
        <dbReference type="ARBA" id="ARBA00022679"/>
    </source>
</evidence>
<dbReference type="GO" id="GO:0016763">
    <property type="term" value="F:pentosyltransferase activity"/>
    <property type="evidence" value="ECO:0007669"/>
    <property type="project" value="TreeGrafter"/>
</dbReference>
<feature type="transmembrane region" description="Helical" evidence="8">
    <location>
        <begin position="12"/>
        <end position="31"/>
    </location>
</feature>
<name>A0A0G0HBZ6_9BACT</name>
<evidence type="ECO:0000259" key="9">
    <source>
        <dbReference type="Pfam" id="PF13231"/>
    </source>
</evidence>
<dbReference type="GO" id="GO:0005886">
    <property type="term" value="C:plasma membrane"/>
    <property type="evidence" value="ECO:0007669"/>
    <property type="project" value="UniProtKB-SubCell"/>
</dbReference>
<reference evidence="10 11" key="1">
    <citation type="journal article" date="2015" name="Nature">
        <title>rRNA introns, odd ribosomes, and small enigmatic genomes across a large radiation of phyla.</title>
        <authorList>
            <person name="Brown C.T."/>
            <person name="Hug L.A."/>
            <person name="Thomas B.C."/>
            <person name="Sharon I."/>
            <person name="Castelle C.J."/>
            <person name="Singh A."/>
            <person name="Wilkins M.J."/>
            <person name="Williams K.H."/>
            <person name="Banfield J.F."/>
        </authorList>
    </citation>
    <scope>NUCLEOTIDE SEQUENCE [LARGE SCALE GENOMIC DNA]</scope>
</reference>
<dbReference type="Pfam" id="PF13231">
    <property type="entry name" value="PMT_2"/>
    <property type="match status" value="1"/>
</dbReference>
<evidence type="ECO:0000256" key="3">
    <source>
        <dbReference type="ARBA" id="ARBA00022676"/>
    </source>
</evidence>
<feature type="transmembrane region" description="Helical" evidence="8">
    <location>
        <begin position="325"/>
        <end position="342"/>
    </location>
</feature>
<dbReference type="GO" id="GO:0010041">
    <property type="term" value="P:response to iron(III) ion"/>
    <property type="evidence" value="ECO:0007669"/>
    <property type="project" value="TreeGrafter"/>
</dbReference>
<evidence type="ECO:0000256" key="1">
    <source>
        <dbReference type="ARBA" id="ARBA00004651"/>
    </source>
</evidence>
<keyword evidence="7 8" id="KW-0472">Membrane</keyword>
<keyword evidence="5 8" id="KW-0812">Transmembrane</keyword>
<feature type="transmembrane region" description="Helical" evidence="8">
    <location>
        <begin position="189"/>
        <end position="208"/>
    </location>
</feature>
<evidence type="ECO:0000256" key="2">
    <source>
        <dbReference type="ARBA" id="ARBA00022475"/>
    </source>
</evidence>
<evidence type="ECO:0000313" key="10">
    <source>
        <dbReference type="EMBL" id="KKQ01461.1"/>
    </source>
</evidence>
<comment type="caution">
    <text evidence="10">The sequence shown here is derived from an EMBL/GenBank/DDBJ whole genome shotgun (WGS) entry which is preliminary data.</text>
</comment>
<proteinExistence type="predicted"/>
<dbReference type="EMBL" id="LBRS01000008">
    <property type="protein sequence ID" value="KKQ01461.1"/>
    <property type="molecule type" value="Genomic_DNA"/>
</dbReference>
<evidence type="ECO:0000256" key="8">
    <source>
        <dbReference type="SAM" id="Phobius"/>
    </source>
</evidence>
<keyword evidence="3" id="KW-0328">Glycosyltransferase</keyword>
<accession>A0A0G0HBZ6</accession>
<dbReference type="PANTHER" id="PTHR33908">
    <property type="entry name" value="MANNOSYLTRANSFERASE YKCB-RELATED"/>
    <property type="match status" value="1"/>
</dbReference>
<feature type="domain" description="Glycosyltransferase RgtA/B/C/D-like" evidence="9">
    <location>
        <begin position="89"/>
        <end position="234"/>
    </location>
</feature>
<organism evidence="10 11">
    <name type="scientific">Candidatus Roizmanbacteria bacterium GW2011_GWA2_36_23</name>
    <dbReference type="NCBI Taxonomy" id="1618480"/>
    <lineage>
        <taxon>Bacteria</taxon>
        <taxon>Candidatus Roizmaniibacteriota</taxon>
    </lineage>
</organism>
<evidence type="ECO:0000313" key="11">
    <source>
        <dbReference type="Proteomes" id="UP000034344"/>
    </source>
</evidence>
<dbReference type="GO" id="GO:0009103">
    <property type="term" value="P:lipopolysaccharide biosynthetic process"/>
    <property type="evidence" value="ECO:0007669"/>
    <property type="project" value="UniProtKB-ARBA"/>
</dbReference>
<dbReference type="STRING" id="1618480.US11_C0008G0018"/>
<keyword evidence="6 8" id="KW-1133">Transmembrane helix</keyword>
<feature type="transmembrane region" description="Helical" evidence="8">
    <location>
        <begin position="152"/>
        <end position="169"/>
    </location>
</feature>
<evidence type="ECO:0000256" key="6">
    <source>
        <dbReference type="ARBA" id="ARBA00022989"/>
    </source>
</evidence>
<dbReference type="InterPro" id="IPR038731">
    <property type="entry name" value="RgtA/B/C-like"/>
</dbReference>
<dbReference type="Proteomes" id="UP000034344">
    <property type="component" value="Unassembled WGS sequence"/>
</dbReference>
<feature type="transmembrane region" description="Helical" evidence="8">
    <location>
        <begin position="220"/>
        <end position="238"/>
    </location>
</feature>
<gene>
    <name evidence="10" type="ORF">US11_C0008G0018</name>
</gene>